<dbReference type="AlphaFoldDB" id="A0A7R9JQZ6"/>
<keyword evidence="14" id="KW-0175">Coiled coil</keyword>
<comment type="function">
    <text evidence="13">Probable methyltransferase required to silence rDNA.</text>
</comment>
<evidence type="ECO:0000256" key="7">
    <source>
        <dbReference type="ARBA" id="ARBA00022679"/>
    </source>
</evidence>
<evidence type="ECO:0000256" key="9">
    <source>
        <dbReference type="ARBA" id="ARBA00022853"/>
    </source>
</evidence>
<evidence type="ECO:0000256" key="13">
    <source>
        <dbReference type="RuleBase" id="RU365074"/>
    </source>
</evidence>
<dbReference type="PANTHER" id="PTHR12787">
    <property type="entry name" value="RIBOSOMAL RNA-PROCESSING PROTEIN 8"/>
    <property type="match status" value="1"/>
</dbReference>
<evidence type="ECO:0000256" key="14">
    <source>
        <dbReference type="SAM" id="Coils"/>
    </source>
</evidence>
<dbReference type="Pfam" id="PF05148">
    <property type="entry name" value="Methyltransf_8"/>
    <property type="match status" value="1"/>
</dbReference>
<dbReference type="InterPro" id="IPR007823">
    <property type="entry name" value="RRP8"/>
</dbReference>
<evidence type="ECO:0000256" key="15">
    <source>
        <dbReference type="SAM" id="MobiDB-lite"/>
    </source>
</evidence>
<dbReference type="GO" id="GO:0000183">
    <property type="term" value="P:rDNA heterochromatin formation"/>
    <property type="evidence" value="ECO:0007669"/>
    <property type="project" value="TreeGrafter"/>
</dbReference>
<keyword evidence="9" id="KW-0156">Chromatin regulator</keyword>
<evidence type="ECO:0000313" key="16">
    <source>
        <dbReference type="EMBL" id="CAD7587707.1"/>
    </source>
</evidence>
<feature type="compositionally biased region" description="Basic residues" evidence="15">
    <location>
        <begin position="155"/>
        <end position="168"/>
    </location>
</feature>
<feature type="region of interest" description="Disordered" evidence="15">
    <location>
        <begin position="153"/>
        <end position="176"/>
    </location>
</feature>
<reference evidence="16" key="1">
    <citation type="submission" date="2020-11" db="EMBL/GenBank/DDBJ databases">
        <authorList>
            <person name="Tran Van P."/>
        </authorList>
    </citation>
    <scope>NUCLEOTIDE SEQUENCE</scope>
</reference>
<evidence type="ECO:0000256" key="5">
    <source>
        <dbReference type="ARBA" id="ARBA00022552"/>
    </source>
</evidence>
<dbReference type="GO" id="GO:0006364">
    <property type="term" value="P:rRNA processing"/>
    <property type="evidence" value="ECO:0007669"/>
    <property type="project" value="UniProtKB-UniRule"/>
</dbReference>
<keyword evidence="11" id="KW-0804">Transcription</keyword>
<dbReference type="EMBL" id="OE839568">
    <property type="protein sequence ID" value="CAD7587707.1"/>
    <property type="molecule type" value="Genomic_DNA"/>
</dbReference>
<dbReference type="GO" id="GO:0032259">
    <property type="term" value="P:methylation"/>
    <property type="evidence" value="ECO:0007669"/>
    <property type="project" value="UniProtKB-KW"/>
</dbReference>
<keyword evidence="6 13" id="KW-0489">Methyltransferase</keyword>
<feature type="coiled-coil region" evidence="14">
    <location>
        <begin position="46"/>
        <end position="73"/>
    </location>
</feature>
<proteinExistence type="inferred from homology"/>
<dbReference type="PANTHER" id="PTHR12787:SF0">
    <property type="entry name" value="RIBOSOMAL RNA-PROCESSING PROTEIN 8"/>
    <property type="match status" value="1"/>
</dbReference>
<dbReference type="InterPro" id="IPR042036">
    <property type="entry name" value="RRP8_N"/>
</dbReference>
<dbReference type="FunFam" id="3.40.50.150:FF:000068">
    <property type="entry name" value="Ribosomal RNA-processing protein 8"/>
    <property type="match status" value="1"/>
</dbReference>
<evidence type="ECO:0000256" key="12">
    <source>
        <dbReference type="ARBA" id="ARBA00023242"/>
    </source>
</evidence>
<keyword evidence="7 13" id="KW-0808">Transferase</keyword>
<keyword evidence="4" id="KW-0678">Repressor</keyword>
<dbReference type="GO" id="GO:0008168">
    <property type="term" value="F:methyltransferase activity"/>
    <property type="evidence" value="ECO:0007669"/>
    <property type="project" value="UniProtKB-KW"/>
</dbReference>
<keyword evidence="10" id="KW-0805">Transcription regulation</keyword>
<organism evidence="16">
    <name type="scientific">Timema genevievae</name>
    <name type="common">Walking stick</name>
    <dbReference type="NCBI Taxonomy" id="629358"/>
    <lineage>
        <taxon>Eukaryota</taxon>
        <taxon>Metazoa</taxon>
        <taxon>Ecdysozoa</taxon>
        <taxon>Arthropoda</taxon>
        <taxon>Hexapoda</taxon>
        <taxon>Insecta</taxon>
        <taxon>Pterygota</taxon>
        <taxon>Neoptera</taxon>
        <taxon>Polyneoptera</taxon>
        <taxon>Phasmatodea</taxon>
        <taxon>Timematodea</taxon>
        <taxon>Timematoidea</taxon>
        <taxon>Timematidae</taxon>
        <taxon>Timema</taxon>
    </lineage>
</organism>
<dbReference type="Gene3D" id="1.10.10.2150">
    <property type="entry name" value="Ribosomal RNA-processing protein 8, N-terminal domain"/>
    <property type="match status" value="1"/>
</dbReference>
<comment type="subcellular location">
    <subcellularLocation>
        <location evidence="1 13">Nucleus</location>
        <location evidence="1 13">Nucleolus</location>
    </subcellularLocation>
</comment>
<name>A0A7R9JQZ6_TIMGE</name>
<dbReference type="FunFam" id="1.10.10.2150:FF:000001">
    <property type="entry name" value="Ribosomal RNA-processing protein 8"/>
    <property type="match status" value="1"/>
</dbReference>
<accession>A0A7R9JQZ6</accession>
<dbReference type="GO" id="GO:0005677">
    <property type="term" value="C:chromatin silencing complex"/>
    <property type="evidence" value="ECO:0007669"/>
    <property type="project" value="TreeGrafter"/>
</dbReference>
<protein>
    <recommendedName>
        <fullName evidence="3 13">Ribosomal RNA-processing protein 8</fullName>
        <ecNumber evidence="13">2.1.1.-</ecNumber>
    </recommendedName>
</protein>
<evidence type="ECO:0000256" key="8">
    <source>
        <dbReference type="ARBA" id="ARBA00022691"/>
    </source>
</evidence>
<sequence length="588" mass="67263">MSCFASPSWDVDFSSEKLNKQLFGNVRKKKSSQDGKKKLVVGNQPKLALQKKKNQLKSQVKKLNSKNKHLMSVIGLKTKNMSSKTQNKIMSSLKNNKIKLKNNKKKSNYEIIKNQENTTHVTVSKKSGFKRKQAISKFVKHTNEQAYSLLDKSASKKKKKKSKLKQGKHLPVSKLENAHIKSQENILFNGNAQRKHSKTKSSQNLEFTKQEANKKPSLVSSPLKESIFKQKKRTFPNQQESEIRESVLKNKKRTYPYQTVSGEGTFEHDGNPLAKKHKVNKSSYKNGPESTKVSNSFKGLANKLKKTNKKIKANSLNSDKKNFDRVESFGDKALNKNVPISSSMHFNHSKKQNLNPVRLELNFKQERLGGTLRERVMAKLQTSRFRFLNEQMYTTEGREIHKYFKNYPDAFFAYHEGYKQQIAQWPLNPLDVIINTLKKKPSSLVIADFGCGDARLSKLLPNVVHSFDVVGLTEDVTVCDMAHTPLPSDSVDVAVFCLSLMGTNLVDYIMEANRVLKQDGILKIAEVESRFDNIDNFINHLQKFGFTKLHKDVSHDLFCFMDFKKISVPGKKNKLPFISLRPCLYKKR</sequence>
<dbReference type="InterPro" id="IPR029063">
    <property type="entry name" value="SAM-dependent_MTases_sf"/>
</dbReference>
<dbReference type="Gene3D" id="3.40.50.150">
    <property type="entry name" value="Vaccinia Virus protein VP39"/>
    <property type="match status" value="1"/>
</dbReference>
<evidence type="ECO:0000256" key="4">
    <source>
        <dbReference type="ARBA" id="ARBA00022491"/>
    </source>
</evidence>
<keyword evidence="8 13" id="KW-0949">S-adenosyl-L-methionine</keyword>
<dbReference type="GO" id="GO:0033553">
    <property type="term" value="C:rDNA heterochromatin"/>
    <property type="evidence" value="ECO:0007669"/>
    <property type="project" value="TreeGrafter"/>
</dbReference>
<evidence type="ECO:0000256" key="1">
    <source>
        <dbReference type="ARBA" id="ARBA00004604"/>
    </source>
</evidence>
<dbReference type="GO" id="GO:0046015">
    <property type="term" value="P:regulation of transcription by glucose"/>
    <property type="evidence" value="ECO:0007669"/>
    <property type="project" value="TreeGrafter"/>
</dbReference>
<keyword evidence="5 13" id="KW-0698">rRNA processing</keyword>
<keyword evidence="12 13" id="KW-0539">Nucleus</keyword>
<evidence type="ECO:0000256" key="6">
    <source>
        <dbReference type="ARBA" id="ARBA00022603"/>
    </source>
</evidence>
<evidence type="ECO:0000256" key="11">
    <source>
        <dbReference type="ARBA" id="ARBA00023163"/>
    </source>
</evidence>
<evidence type="ECO:0000256" key="3">
    <source>
        <dbReference type="ARBA" id="ARBA00020203"/>
    </source>
</evidence>
<evidence type="ECO:0000256" key="10">
    <source>
        <dbReference type="ARBA" id="ARBA00023015"/>
    </source>
</evidence>
<comment type="similarity">
    <text evidence="2 13">Belongs to the methyltransferase superfamily. RRP8 family.</text>
</comment>
<dbReference type="GO" id="GO:0005730">
    <property type="term" value="C:nucleolus"/>
    <property type="evidence" value="ECO:0007669"/>
    <property type="project" value="UniProtKB-SubCell"/>
</dbReference>
<gene>
    <name evidence="16" type="ORF">TGEB3V08_LOCUS1872</name>
</gene>
<dbReference type="SUPFAM" id="SSF53335">
    <property type="entry name" value="S-adenosyl-L-methionine-dependent methyltransferases"/>
    <property type="match status" value="1"/>
</dbReference>
<feature type="region of interest" description="Disordered" evidence="15">
    <location>
        <begin position="189"/>
        <end position="223"/>
    </location>
</feature>
<dbReference type="GO" id="GO:0042149">
    <property type="term" value="P:cellular response to glucose starvation"/>
    <property type="evidence" value="ECO:0007669"/>
    <property type="project" value="TreeGrafter"/>
</dbReference>
<evidence type="ECO:0000256" key="2">
    <source>
        <dbReference type="ARBA" id="ARBA00006301"/>
    </source>
</evidence>
<dbReference type="EC" id="2.1.1.-" evidence="13"/>